<organism evidence="2 3">
    <name type="scientific">Setaria viridis</name>
    <name type="common">Green bristlegrass</name>
    <name type="synonym">Setaria italica subsp. viridis</name>
    <dbReference type="NCBI Taxonomy" id="4556"/>
    <lineage>
        <taxon>Eukaryota</taxon>
        <taxon>Viridiplantae</taxon>
        <taxon>Streptophyta</taxon>
        <taxon>Embryophyta</taxon>
        <taxon>Tracheophyta</taxon>
        <taxon>Spermatophyta</taxon>
        <taxon>Magnoliopsida</taxon>
        <taxon>Liliopsida</taxon>
        <taxon>Poales</taxon>
        <taxon>Poaceae</taxon>
        <taxon>PACMAD clade</taxon>
        <taxon>Panicoideae</taxon>
        <taxon>Panicodae</taxon>
        <taxon>Paniceae</taxon>
        <taxon>Cenchrinae</taxon>
        <taxon>Setaria</taxon>
    </lineage>
</organism>
<evidence type="ECO:0000313" key="3">
    <source>
        <dbReference type="Proteomes" id="UP000298652"/>
    </source>
</evidence>
<reference evidence="2" key="1">
    <citation type="submission" date="2019-03" db="EMBL/GenBank/DDBJ databases">
        <title>WGS assembly of Setaria viridis.</title>
        <authorList>
            <person name="Huang P."/>
            <person name="Jenkins J."/>
            <person name="Grimwood J."/>
            <person name="Barry K."/>
            <person name="Healey A."/>
            <person name="Mamidi S."/>
            <person name="Sreedasyam A."/>
            <person name="Shu S."/>
            <person name="Feldman M."/>
            <person name="Wu J."/>
            <person name="Yu Y."/>
            <person name="Chen C."/>
            <person name="Johnson J."/>
            <person name="Rokhsar D."/>
            <person name="Baxter I."/>
            <person name="Schmutz J."/>
            <person name="Brutnell T."/>
            <person name="Kellogg E."/>
        </authorList>
    </citation>
    <scope>NUCLEOTIDE SEQUENCE [LARGE SCALE GENOMIC DNA]</scope>
</reference>
<evidence type="ECO:0000313" key="2">
    <source>
        <dbReference type="EMBL" id="TKW02938.1"/>
    </source>
</evidence>
<feature type="region of interest" description="Disordered" evidence="1">
    <location>
        <begin position="34"/>
        <end position="68"/>
    </location>
</feature>
<accession>A0A4U6TKA7</accession>
<keyword evidence="3" id="KW-1185">Reference proteome</keyword>
<sequence length="68" mass="7141">MSAAAWGAIASSSICSRVLEKDDAAKGWRTVSSTTATRRARGRCTVSSSAATRREGGARRARDLVSLV</sequence>
<gene>
    <name evidence="2" type="ORF">SEVIR_7G030832v2</name>
</gene>
<evidence type="ECO:0000256" key="1">
    <source>
        <dbReference type="SAM" id="MobiDB-lite"/>
    </source>
</evidence>
<dbReference type="Gramene" id="TKW02938">
    <property type="protein sequence ID" value="TKW02938"/>
    <property type="gene ID" value="SEVIR_7G030832v2"/>
</dbReference>
<dbReference type="AlphaFoldDB" id="A0A4U6TKA7"/>
<dbReference type="EMBL" id="CM016558">
    <property type="protein sequence ID" value="TKW02938.1"/>
    <property type="molecule type" value="Genomic_DNA"/>
</dbReference>
<name>A0A4U6TKA7_SETVI</name>
<proteinExistence type="predicted"/>
<feature type="compositionally biased region" description="Basic and acidic residues" evidence="1">
    <location>
        <begin position="52"/>
        <end position="68"/>
    </location>
</feature>
<protein>
    <submittedName>
        <fullName evidence="2">Uncharacterized protein</fullName>
    </submittedName>
</protein>
<dbReference type="Proteomes" id="UP000298652">
    <property type="component" value="Chromosome 7"/>
</dbReference>